<gene>
    <name evidence="3" type="ORF">ACFFUT_01675</name>
</gene>
<dbReference type="InterPro" id="IPR005618">
    <property type="entry name" value="OMPW"/>
</dbReference>
<feature type="chain" id="PRO_5046437113" evidence="2">
    <location>
        <begin position="27"/>
        <end position="229"/>
    </location>
</feature>
<proteinExistence type="inferred from homology"/>
<evidence type="ECO:0000313" key="3">
    <source>
        <dbReference type="EMBL" id="MFB9230493.1"/>
    </source>
</evidence>
<dbReference type="Gene3D" id="2.40.160.20">
    <property type="match status" value="1"/>
</dbReference>
<dbReference type="PANTHER" id="PTHR36920:SF1">
    <property type="entry name" value="OUTER MEMBRANE PROTEIN W"/>
    <property type="match status" value="1"/>
</dbReference>
<dbReference type="RefSeq" id="WP_213887608.1">
    <property type="nucleotide sequence ID" value="NZ_JAGFNU010000001.1"/>
</dbReference>
<name>A0ABV5JCN2_9RHOB</name>
<feature type="signal peptide" evidence="2">
    <location>
        <begin position="1"/>
        <end position="26"/>
    </location>
</feature>
<keyword evidence="4" id="KW-1185">Reference proteome</keyword>
<dbReference type="Pfam" id="PF03922">
    <property type="entry name" value="OmpW"/>
    <property type="match status" value="1"/>
</dbReference>
<dbReference type="PANTHER" id="PTHR36920">
    <property type="match status" value="1"/>
</dbReference>
<comment type="similarity">
    <text evidence="1">Belongs to the OmpW/AlkL family.</text>
</comment>
<evidence type="ECO:0000313" key="4">
    <source>
        <dbReference type="Proteomes" id="UP001589683"/>
    </source>
</evidence>
<reference evidence="3 4" key="1">
    <citation type="submission" date="2024-09" db="EMBL/GenBank/DDBJ databases">
        <authorList>
            <person name="Sun Q."/>
            <person name="Mori K."/>
        </authorList>
    </citation>
    <scope>NUCLEOTIDE SEQUENCE [LARGE SCALE GENOMIC DNA]</scope>
    <source>
        <strain evidence="3 4">CECT 8726</strain>
    </source>
</reference>
<evidence type="ECO:0000256" key="1">
    <source>
        <dbReference type="ARBA" id="ARBA00009330"/>
    </source>
</evidence>
<dbReference type="SUPFAM" id="SSF56925">
    <property type="entry name" value="OMPA-like"/>
    <property type="match status" value="1"/>
</dbReference>
<dbReference type="Proteomes" id="UP001589683">
    <property type="component" value="Unassembled WGS sequence"/>
</dbReference>
<comment type="caution">
    <text evidence="3">The sequence shown here is derived from an EMBL/GenBank/DDBJ whole genome shotgun (WGS) entry which is preliminary data.</text>
</comment>
<dbReference type="EMBL" id="JBHMEA010000007">
    <property type="protein sequence ID" value="MFB9230493.1"/>
    <property type="molecule type" value="Genomic_DNA"/>
</dbReference>
<dbReference type="InterPro" id="IPR011250">
    <property type="entry name" value="OMP/PagP_B-barrel"/>
</dbReference>
<keyword evidence="2" id="KW-0732">Signal</keyword>
<evidence type="ECO:0000256" key="2">
    <source>
        <dbReference type="SAM" id="SignalP"/>
    </source>
</evidence>
<protein>
    <submittedName>
        <fullName evidence="3">OmpW family protein</fullName>
    </submittedName>
</protein>
<organism evidence="3 4">
    <name type="scientific">Pseudohalocynthiibacter aestuariivivens</name>
    <dbReference type="NCBI Taxonomy" id="1591409"/>
    <lineage>
        <taxon>Bacteria</taxon>
        <taxon>Pseudomonadati</taxon>
        <taxon>Pseudomonadota</taxon>
        <taxon>Alphaproteobacteria</taxon>
        <taxon>Rhodobacterales</taxon>
        <taxon>Paracoccaceae</taxon>
        <taxon>Pseudohalocynthiibacter</taxon>
    </lineage>
</organism>
<accession>A0ABV5JCN2</accession>
<sequence length="229" mass="24012">MKTKLFGKVISATLAALLCSTAAASAGSMTTAPAETDVAAPVATPANPWAGTKWMFRARALGVLPDESNGLLGGAPAALTAEDAVVPEFDITYFFNDNFAAELILAVTPHDVFLGAAQISNVLLLPPTLTFQYHHPLGAFKPYVGAGINYTTIIDSDPTAAIGGVDDWDSSFGLAAQVGFDYAIDDKWSFNVDVKKLWLNLDATVTGAATPASVDLDPWLVGVGIGYRF</sequence>